<protein>
    <submittedName>
        <fullName evidence="1">Uncharacterized protein</fullName>
    </submittedName>
</protein>
<name>A0A3M7R546_BRAPC</name>
<reference evidence="1 2" key="1">
    <citation type="journal article" date="2018" name="Sci. Rep.">
        <title>Genomic signatures of local adaptation to the degree of environmental predictability in rotifers.</title>
        <authorList>
            <person name="Franch-Gras L."/>
            <person name="Hahn C."/>
            <person name="Garcia-Roger E.M."/>
            <person name="Carmona M.J."/>
            <person name="Serra M."/>
            <person name="Gomez A."/>
        </authorList>
    </citation>
    <scope>NUCLEOTIDE SEQUENCE [LARGE SCALE GENOMIC DNA]</scope>
    <source>
        <strain evidence="1">HYR1</strain>
    </source>
</reference>
<dbReference type="Proteomes" id="UP000276133">
    <property type="component" value="Unassembled WGS sequence"/>
</dbReference>
<comment type="caution">
    <text evidence="1">The sequence shown here is derived from an EMBL/GenBank/DDBJ whole genome shotgun (WGS) entry which is preliminary data.</text>
</comment>
<sequence length="84" mass="10155">MSLVTGRKRRTNASSKMAQLFNQKDDYEDDFYLTAFDIFKKILRRYFYIILKFLLQKISRFMKRPPKTVQIKKSSCILLNKRPI</sequence>
<evidence type="ECO:0000313" key="2">
    <source>
        <dbReference type="Proteomes" id="UP000276133"/>
    </source>
</evidence>
<accession>A0A3M7R546</accession>
<gene>
    <name evidence="1" type="ORF">BpHYR1_013699</name>
</gene>
<dbReference type="AlphaFoldDB" id="A0A3M7R546"/>
<keyword evidence="2" id="KW-1185">Reference proteome</keyword>
<proteinExistence type="predicted"/>
<organism evidence="1 2">
    <name type="scientific">Brachionus plicatilis</name>
    <name type="common">Marine rotifer</name>
    <name type="synonym">Brachionus muelleri</name>
    <dbReference type="NCBI Taxonomy" id="10195"/>
    <lineage>
        <taxon>Eukaryota</taxon>
        <taxon>Metazoa</taxon>
        <taxon>Spiralia</taxon>
        <taxon>Gnathifera</taxon>
        <taxon>Rotifera</taxon>
        <taxon>Eurotatoria</taxon>
        <taxon>Monogononta</taxon>
        <taxon>Pseudotrocha</taxon>
        <taxon>Ploima</taxon>
        <taxon>Brachionidae</taxon>
        <taxon>Brachionus</taxon>
    </lineage>
</organism>
<evidence type="ECO:0000313" key="1">
    <source>
        <dbReference type="EMBL" id="RNA18717.1"/>
    </source>
</evidence>
<dbReference type="EMBL" id="REGN01004183">
    <property type="protein sequence ID" value="RNA18717.1"/>
    <property type="molecule type" value="Genomic_DNA"/>
</dbReference>